<evidence type="ECO:0000256" key="1">
    <source>
        <dbReference type="SAM" id="MobiDB-lite"/>
    </source>
</evidence>
<reference evidence="2" key="1">
    <citation type="journal article" date="2023" name="Science">
        <title>Elucidation of the pathway for biosynthesis of saponin adjuvants from the soapbark tree.</title>
        <authorList>
            <person name="Reed J."/>
            <person name="Orme A."/>
            <person name="El-Demerdash A."/>
            <person name="Owen C."/>
            <person name="Martin L.B.B."/>
            <person name="Misra R.C."/>
            <person name="Kikuchi S."/>
            <person name="Rejzek M."/>
            <person name="Martin A.C."/>
            <person name="Harkess A."/>
            <person name="Leebens-Mack J."/>
            <person name="Louveau T."/>
            <person name="Stephenson M.J."/>
            <person name="Osbourn A."/>
        </authorList>
    </citation>
    <scope>NUCLEOTIDE SEQUENCE</scope>
    <source>
        <strain evidence="2">S10</strain>
    </source>
</reference>
<feature type="region of interest" description="Disordered" evidence="1">
    <location>
        <begin position="121"/>
        <end position="154"/>
    </location>
</feature>
<dbReference type="Proteomes" id="UP001163823">
    <property type="component" value="Chromosome 4"/>
</dbReference>
<dbReference type="EMBL" id="JARAOO010000004">
    <property type="protein sequence ID" value="KAJ7972293.1"/>
    <property type="molecule type" value="Genomic_DNA"/>
</dbReference>
<keyword evidence="3" id="KW-1185">Reference proteome</keyword>
<sequence>MTLTRNLTSRCSRTRQARRPGFHPAVRASAEFTQDLQTWGRKGSRFTWSINDPDRKLDLPVLTDQASEAVRFPSCGPSLCRVYTRSPNPGAKTVEIHLGTRPPGACGPGKRGGQVSILLSEPLSSSHKISKPEDENSRDSPGRSTTLTGNSTSRCLRTRQARQLGFHPCGPSLCLSSPERDVRANEIPLSKTIGGL</sequence>
<comment type="caution">
    <text evidence="2">The sequence shown here is derived from an EMBL/GenBank/DDBJ whole genome shotgun (WGS) entry which is preliminary data.</text>
</comment>
<feature type="compositionally biased region" description="Polar residues" evidence="1">
    <location>
        <begin position="142"/>
        <end position="154"/>
    </location>
</feature>
<proteinExistence type="predicted"/>
<feature type="compositionally biased region" description="Basic and acidic residues" evidence="1">
    <location>
        <begin position="130"/>
        <end position="141"/>
    </location>
</feature>
<protein>
    <submittedName>
        <fullName evidence="2">Uncharacterized protein</fullName>
    </submittedName>
</protein>
<name>A0AAD7VE27_QUISA</name>
<accession>A0AAD7VE27</accession>
<evidence type="ECO:0000313" key="2">
    <source>
        <dbReference type="EMBL" id="KAJ7972293.1"/>
    </source>
</evidence>
<evidence type="ECO:0000313" key="3">
    <source>
        <dbReference type="Proteomes" id="UP001163823"/>
    </source>
</evidence>
<dbReference type="AlphaFoldDB" id="A0AAD7VE27"/>
<organism evidence="2 3">
    <name type="scientific">Quillaja saponaria</name>
    <name type="common">Soap bark tree</name>
    <dbReference type="NCBI Taxonomy" id="32244"/>
    <lineage>
        <taxon>Eukaryota</taxon>
        <taxon>Viridiplantae</taxon>
        <taxon>Streptophyta</taxon>
        <taxon>Embryophyta</taxon>
        <taxon>Tracheophyta</taxon>
        <taxon>Spermatophyta</taxon>
        <taxon>Magnoliopsida</taxon>
        <taxon>eudicotyledons</taxon>
        <taxon>Gunneridae</taxon>
        <taxon>Pentapetalae</taxon>
        <taxon>rosids</taxon>
        <taxon>fabids</taxon>
        <taxon>Fabales</taxon>
        <taxon>Quillajaceae</taxon>
        <taxon>Quillaja</taxon>
    </lineage>
</organism>
<dbReference type="KEGG" id="qsa:O6P43_010203"/>
<gene>
    <name evidence="2" type="ORF">O6P43_010203</name>
</gene>